<comment type="caution">
    <text evidence="1">The sequence shown here is derived from an EMBL/GenBank/DDBJ whole genome shotgun (WGS) entry which is preliminary data.</text>
</comment>
<dbReference type="AlphaFoldDB" id="A0A2M7DLS9"/>
<reference evidence="2" key="1">
    <citation type="submission" date="2017-09" db="EMBL/GenBank/DDBJ databases">
        <title>Depth-based differentiation of microbial function through sediment-hosted aquifers and enrichment of novel symbionts in the deep terrestrial subsurface.</title>
        <authorList>
            <person name="Probst A.J."/>
            <person name="Ladd B."/>
            <person name="Jarett J.K."/>
            <person name="Geller-Mcgrath D.E."/>
            <person name="Sieber C.M.K."/>
            <person name="Emerson J.B."/>
            <person name="Anantharaman K."/>
            <person name="Thomas B.C."/>
            <person name="Malmstrom R."/>
            <person name="Stieglmeier M."/>
            <person name="Klingl A."/>
            <person name="Woyke T."/>
            <person name="Ryan C.M."/>
            <person name="Banfield J.F."/>
        </authorList>
    </citation>
    <scope>NUCLEOTIDE SEQUENCE [LARGE SCALE GENOMIC DNA]</scope>
</reference>
<dbReference type="Proteomes" id="UP000228896">
    <property type="component" value="Unassembled WGS sequence"/>
</dbReference>
<proteinExistence type="predicted"/>
<evidence type="ECO:0000313" key="2">
    <source>
        <dbReference type="Proteomes" id="UP000228896"/>
    </source>
</evidence>
<sequence>MVSKLECSDVFNPEKREESNQLENIIDEVLINFKGINKLGSGFISGVLRRYKESNEYREFIILLAKGMLPEYEKSIIIKIRNILEKKGVKIRYSDFGVWIKELEKEIPSTEERWGIGRGLPKED</sequence>
<dbReference type="EMBL" id="PETS01000106">
    <property type="protein sequence ID" value="PIV50737.1"/>
    <property type="molecule type" value="Genomic_DNA"/>
</dbReference>
<protein>
    <submittedName>
        <fullName evidence="1">Uncharacterized protein</fullName>
    </submittedName>
</protein>
<evidence type="ECO:0000313" key="1">
    <source>
        <dbReference type="EMBL" id="PIV50737.1"/>
    </source>
</evidence>
<gene>
    <name evidence="1" type="ORF">COS18_04190</name>
</gene>
<organism evidence="1 2">
    <name type="scientific">Candidatus Falkowbacteria bacterium CG02_land_8_20_14_3_00_36_14</name>
    <dbReference type="NCBI Taxonomy" id="1974560"/>
    <lineage>
        <taxon>Bacteria</taxon>
        <taxon>Candidatus Falkowiibacteriota</taxon>
    </lineage>
</organism>
<accession>A0A2M7DLS9</accession>
<name>A0A2M7DLS9_9BACT</name>